<dbReference type="OrthoDB" id="9802264at2"/>
<dbReference type="SMART" id="SM00382">
    <property type="entry name" value="AAA"/>
    <property type="match status" value="1"/>
</dbReference>
<dbReference type="GO" id="GO:0015833">
    <property type="term" value="P:peptide transport"/>
    <property type="evidence" value="ECO:0007669"/>
    <property type="project" value="UniProtKB-KW"/>
</dbReference>
<sequence>MTERKKMLEVKQLKQVFNAGSKNEVTAIHDMSFDIYEGEIFGLVGESGCGKSTTGRTLMKLYQATAGEIIFEGKEINHIKKRNELLAFRKNIQMIFQNPYASLNPRMTIMETIAGGIDVYQLAKTKEERREKVYELLELVGLSREFATRYPRELSGGQCQRVGIARALAVSPKFIIADEAISALDVSIQAQVVNLLKELKATKKLTYLFIAHDLSMVKYISDRIGVMNGGRLLELAPADELYQAPLHPYTESLLSAVPVPDPEEERVRERVTYDSAAHQYTDAEYPAMREITEGHFVYCTEEEVTSYQAKLKKKSKLYKWSNHETKKPLSHV</sequence>
<dbReference type="InterPro" id="IPR050319">
    <property type="entry name" value="ABC_transp_ATP-bind"/>
</dbReference>
<dbReference type="InterPro" id="IPR013563">
    <property type="entry name" value="Oligopep_ABC_C"/>
</dbReference>
<keyword evidence="7" id="KW-0653">Protein transport</keyword>
<reference evidence="9 10" key="1">
    <citation type="submission" date="2016-10" db="EMBL/GenBank/DDBJ databases">
        <authorList>
            <person name="de Groot N.N."/>
        </authorList>
    </citation>
    <scope>NUCLEOTIDE SEQUENCE [LARGE SCALE GENOMIC DNA]</scope>
    <source>
        <strain evidence="9 10">DSM 13760</strain>
    </source>
</reference>
<dbReference type="InterPro" id="IPR017871">
    <property type="entry name" value="ABC_transporter-like_CS"/>
</dbReference>
<keyword evidence="10" id="KW-1185">Reference proteome</keyword>
<dbReference type="InterPro" id="IPR027417">
    <property type="entry name" value="P-loop_NTPase"/>
</dbReference>
<dbReference type="InterPro" id="IPR003593">
    <property type="entry name" value="AAA+_ATPase"/>
</dbReference>
<evidence type="ECO:0000256" key="7">
    <source>
        <dbReference type="ARBA" id="ARBA00022927"/>
    </source>
</evidence>
<dbReference type="SUPFAM" id="SSF52540">
    <property type="entry name" value="P-loop containing nucleoside triphosphate hydrolases"/>
    <property type="match status" value="1"/>
</dbReference>
<keyword evidence="3" id="KW-0813">Transport</keyword>
<dbReference type="EMBL" id="FOHA01000029">
    <property type="protein sequence ID" value="SES08351.1"/>
    <property type="molecule type" value="Genomic_DNA"/>
</dbReference>
<evidence type="ECO:0000256" key="3">
    <source>
        <dbReference type="ARBA" id="ARBA00022448"/>
    </source>
</evidence>
<dbReference type="Proteomes" id="UP000198948">
    <property type="component" value="Unassembled WGS sequence"/>
</dbReference>
<evidence type="ECO:0000256" key="5">
    <source>
        <dbReference type="ARBA" id="ARBA00022840"/>
    </source>
</evidence>
<dbReference type="PROSITE" id="PS00211">
    <property type="entry name" value="ABC_TRANSPORTER_1"/>
    <property type="match status" value="1"/>
</dbReference>
<evidence type="ECO:0000259" key="8">
    <source>
        <dbReference type="PROSITE" id="PS50893"/>
    </source>
</evidence>
<comment type="subcellular location">
    <subcellularLocation>
        <location evidence="1">Cell membrane</location>
        <topology evidence="1">Peripheral membrane protein</topology>
    </subcellularLocation>
</comment>
<name>A0A1H9UGG1_9LACT</name>
<proteinExistence type="inferred from homology"/>
<gene>
    <name evidence="9" type="ORF">SAMN04488559_12919</name>
</gene>
<evidence type="ECO:0000313" key="9">
    <source>
        <dbReference type="EMBL" id="SES08351.1"/>
    </source>
</evidence>
<dbReference type="PANTHER" id="PTHR43776">
    <property type="entry name" value="TRANSPORT ATP-BINDING PROTEIN"/>
    <property type="match status" value="1"/>
</dbReference>
<dbReference type="Gene3D" id="3.40.50.300">
    <property type="entry name" value="P-loop containing nucleotide triphosphate hydrolases"/>
    <property type="match status" value="1"/>
</dbReference>
<dbReference type="GO" id="GO:0015031">
    <property type="term" value="P:protein transport"/>
    <property type="evidence" value="ECO:0007669"/>
    <property type="project" value="UniProtKB-KW"/>
</dbReference>
<dbReference type="FunFam" id="3.40.50.300:FF:000016">
    <property type="entry name" value="Oligopeptide ABC transporter ATP-binding component"/>
    <property type="match status" value="1"/>
</dbReference>
<accession>A0A1H9UGG1</accession>
<comment type="similarity">
    <text evidence="2">Belongs to the ABC transporter superfamily.</text>
</comment>
<dbReference type="GO" id="GO:0016887">
    <property type="term" value="F:ATP hydrolysis activity"/>
    <property type="evidence" value="ECO:0007669"/>
    <property type="project" value="InterPro"/>
</dbReference>
<evidence type="ECO:0000313" key="10">
    <source>
        <dbReference type="Proteomes" id="UP000198948"/>
    </source>
</evidence>
<organism evidence="9 10">
    <name type="scientific">Isobaculum melis</name>
    <dbReference type="NCBI Taxonomy" id="142588"/>
    <lineage>
        <taxon>Bacteria</taxon>
        <taxon>Bacillati</taxon>
        <taxon>Bacillota</taxon>
        <taxon>Bacilli</taxon>
        <taxon>Lactobacillales</taxon>
        <taxon>Carnobacteriaceae</taxon>
        <taxon>Isobaculum</taxon>
    </lineage>
</organism>
<keyword evidence="5 9" id="KW-0067">ATP-binding</keyword>
<keyword evidence="6" id="KW-0571">Peptide transport</keyword>
<dbReference type="GO" id="GO:0005524">
    <property type="term" value="F:ATP binding"/>
    <property type="evidence" value="ECO:0007669"/>
    <property type="project" value="UniProtKB-KW"/>
</dbReference>
<dbReference type="GO" id="GO:0005886">
    <property type="term" value="C:plasma membrane"/>
    <property type="evidence" value="ECO:0007669"/>
    <property type="project" value="UniProtKB-SubCell"/>
</dbReference>
<dbReference type="GO" id="GO:0055085">
    <property type="term" value="P:transmembrane transport"/>
    <property type="evidence" value="ECO:0007669"/>
    <property type="project" value="UniProtKB-ARBA"/>
</dbReference>
<dbReference type="Pfam" id="PF08352">
    <property type="entry name" value="oligo_HPY"/>
    <property type="match status" value="1"/>
</dbReference>
<keyword evidence="4" id="KW-0547">Nucleotide-binding</keyword>
<feature type="domain" description="ABC transporter" evidence="8">
    <location>
        <begin position="11"/>
        <end position="254"/>
    </location>
</feature>
<evidence type="ECO:0000256" key="1">
    <source>
        <dbReference type="ARBA" id="ARBA00004202"/>
    </source>
</evidence>
<dbReference type="CDD" id="cd03257">
    <property type="entry name" value="ABC_NikE_OppD_transporters"/>
    <property type="match status" value="1"/>
</dbReference>
<protein>
    <submittedName>
        <fullName evidence="9">Oligopeptide transport system ATP-binding protein</fullName>
    </submittedName>
</protein>
<dbReference type="RefSeq" id="WP_092654190.1">
    <property type="nucleotide sequence ID" value="NZ_FOHA01000029.1"/>
</dbReference>
<dbReference type="STRING" id="142588.SAMN04488559_12919"/>
<dbReference type="InterPro" id="IPR003439">
    <property type="entry name" value="ABC_transporter-like_ATP-bd"/>
</dbReference>
<dbReference type="Pfam" id="PF00005">
    <property type="entry name" value="ABC_tran"/>
    <property type="match status" value="1"/>
</dbReference>
<dbReference type="AlphaFoldDB" id="A0A1H9UGG1"/>
<dbReference type="PROSITE" id="PS50893">
    <property type="entry name" value="ABC_TRANSPORTER_2"/>
    <property type="match status" value="1"/>
</dbReference>
<evidence type="ECO:0000256" key="6">
    <source>
        <dbReference type="ARBA" id="ARBA00022856"/>
    </source>
</evidence>
<dbReference type="PANTHER" id="PTHR43776:SF7">
    <property type="entry name" value="D,D-DIPEPTIDE TRANSPORT ATP-BINDING PROTEIN DDPF-RELATED"/>
    <property type="match status" value="1"/>
</dbReference>
<evidence type="ECO:0000256" key="2">
    <source>
        <dbReference type="ARBA" id="ARBA00005417"/>
    </source>
</evidence>
<evidence type="ECO:0000256" key="4">
    <source>
        <dbReference type="ARBA" id="ARBA00022741"/>
    </source>
</evidence>